<organism evidence="2">
    <name type="scientific">Amphora coffeiformis</name>
    <dbReference type="NCBI Taxonomy" id="265554"/>
    <lineage>
        <taxon>Eukaryota</taxon>
        <taxon>Sar</taxon>
        <taxon>Stramenopiles</taxon>
        <taxon>Ochrophyta</taxon>
        <taxon>Bacillariophyta</taxon>
        <taxon>Bacillariophyceae</taxon>
        <taxon>Bacillariophycidae</taxon>
        <taxon>Thalassiophysales</taxon>
        <taxon>Catenulaceae</taxon>
        <taxon>Amphora</taxon>
    </lineage>
</organism>
<protein>
    <recommendedName>
        <fullName evidence="1">DHHA2 domain-containing protein</fullName>
    </recommendedName>
</protein>
<dbReference type="GO" id="GO:0004309">
    <property type="term" value="F:exopolyphosphatase activity"/>
    <property type="evidence" value="ECO:0007669"/>
    <property type="project" value="TreeGrafter"/>
</dbReference>
<dbReference type="Pfam" id="PF02833">
    <property type="entry name" value="DHHA2"/>
    <property type="match status" value="1"/>
</dbReference>
<feature type="domain" description="DHHA2" evidence="1">
    <location>
        <begin position="298"/>
        <end position="453"/>
    </location>
</feature>
<dbReference type="GO" id="GO:0005737">
    <property type="term" value="C:cytoplasm"/>
    <property type="evidence" value="ECO:0007669"/>
    <property type="project" value="InterPro"/>
</dbReference>
<evidence type="ECO:0000313" key="2">
    <source>
        <dbReference type="EMBL" id="CAE0411758.1"/>
    </source>
</evidence>
<dbReference type="Gene3D" id="3.90.1640.10">
    <property type="entry name" value="inorganic pyrophosphatase (n-terminal core)"/>
    <property type="match status" value="1"/>
</dbReference>
<reference evidence="2" key="1">
    <citation type="submission" date="2021-01" db="EMBL/GenBank/DDBJ databases">
        <authorList>
            <person name="Corre E."/>
            <person name="Pelletier E."/>
            <person name="Niang G."/>
            <person name="Scheremetjew M."/>
            <person name="Finn R."/>
            <person name="Kale V."/>
            <person name="Holt S."/>
            <person name="Cochrane G."/>
            <person name="Meng A."/>
            <person name="Brown T."/>
            <person name="Cohen L."/>
        </authorList>
    </citation>
    <scope>NUCLEOTIDE SEQUENCE</scope>
    <source>
        <strain evidence="2">CCMP127</strain>
    </source>
</reference>
<proteinExistence type="predicted"/>
<dbReference type="PANTHER" id="PTHR12112:SF39">
    <property type="entry name" value="EG:152A3.5 PROTEIN (FBGN0003116_PN PROTEIN)"/>
    <property type="match status" value="1"/>
</dbReference>
<dbReference type="AlphaFoldDB" id="A0A7S3L662"/>
<dbReference type="PANTHER" id="PTHR12112">
    <property type="entry name" value="BNIP - RELATED"/>
    <property type="match status" value="1"/>
</dbReference>
<dbReference type="InterPro" id="IPR004097">
    <property type="entry name" value="DHHA2"/>
</dbReference>
<dbReference type="InterPro" id="IPR038763">
    <property type="entry name" value="DHH_sf"/>
</dbReference>
<dbReference type="InterPro" id="IPR038222">
    <property type="entry name" value="DHHA2_dom_sf"/>
</dbReference>
<accession>A0A7S3L662</accession>
<sequence>MRCWWISSFCWVPLARHSQRHVERKSLVQVVHRSTTTATASAASTTPTMISLADFLQTQKQQSKIPKLVIGNPAGDADSILSALCWAYVVSLSSVNNNSNNQNSLLSLSPLASIPRHDLQTQRPETMLLLQWASVPVETVMDVHDVQTHPERFRGAEITLVDHNRLDSTAFPHLDWSVNNILDHHYDEGLYMDTCQTRDIAFQDDKATVASTTTMVAERATSEFSQVPSDVAILLLGTILLDSVNMNPAAGKGTPRDQAAIDALLSKTNWRDGKLVVKEDDPQLWDPETGRPHPSTLFDRLQQAKFDVKFWNALSVRDSLRLDYKEFTPSNGVPFGVSTVLLDWGSFVEKDSFPESITEYMQDTKISFLGIMCTFTSSDSDALNRQLILCATEKPQIEDMTKYFQALGEEDNLQLVETKESTLTMENLVVRIFDQGKVKASRKQVAPLLIRYFETCSSS</sequence>
<evidence type="ECO:0000259" key="1">
    <source>
        <dbReference type="SMART" id="SM01131"/>
    </source>
</evidence>
<dbReference type="SMART" id="SM01131">
    <property type="entry name" value="DHHA2"/>
    <property type="match status" value="1"/>
</dbReference>
<name>A0A7S3L662_9STRA</name>
<gene>
    <name evidence="2" type="ORF">ACOF00016_LOCUS9044</name>
</gene>
<dbReference type="Gene3D" id="3.10.310.20">
    <property type="entry name" value="DHHA2 domain"/>
    <property type="match status" value="1"/>
</dbReference>
<dbReference type="SUPFAM" id="SSF64182">
    <property type="entry name" value="DHH phosphoesterases"/>
    <property type="match status" value="1"/>
</dbReference>
<dbReference type="EMBL" id="HBIM01010856">
    <property type="protein sequence ID" value="CAE0411758.1"/>
    <property type="molecule type" value="Transcribed_RNA"/>
</dbReference>